<reference evidence="2 3" key="1">
    <citation type="submission" date="2020-10" db="EMBL/GenBank/DDBJ databases">
        <title>Identification of Nocardia species via Next-generation sequencing and recognition of intraspecies genetic diversity.</title>
        <authorList>
            <person name="Li P."/>
            <person name="Li P."/>
            <person name="Lu B."/>
        </authorList>
    </citation>
    <scope>NUCLEOTIDE SEQUENCE [LARGE SCALE GENOMIC DNA]</scope>
    <source>
        <strain evidence="2 3">BJ06-0157</strain>
    </source>
</reference>
<organism evidence="2 3">
    <name type="scientific">Nocardia amamiensis</name>
    <dbReference type="NCBI Taxonomy" id="404578"/>
    <lineage>
        <taxon>Bacteria</taxon>
        <taxon>Bacillati</taxon>
        <taxon>Actinomycetota</taxon>
        <taxon>Actinomycetes</taxon>
        <taxon>Mycobacteriales</taxon>
        <taxon>Nocardiaceae</taxon>
        <taxon>Nocardia</taxon>
    </lineage>
</organism>
<name>A0ABS0D3V6_9NOCA</name>
<dbReference type="InterPro" id="IPR039365">
    <property type="entry name" value="IS701-like"/>
</dbReference>
<protein>
    <submittedName>
        <fullName evidence="2">IS701 family transposase</fullName>
    </submittedName>
</protein>
<dbReference type="NCBIfam" id="NF033540">
    <property type="entry name" value="transpos_IS701"/>
    <property type="match status" value="1"/>
</dbReference>
<feature type="non-terminal residue" evidence="2">
    <location>
        <position position="296"/>
    </location>
</feature>
<evidence type="ECO:0000313" key="2">
    <source>
        <dbReference type="EMBL" id="MBF6303110.1"/>
    </source>
</evidence>
<dbReference type="EMBL" id="JADLQX010000168">
    <property type="protein sequence ID" value="MBF6303110.1"/>
    <property type="molecule type" value="Genomic_DNA"/>
</dbReference>
<dbReference type="PANTHER" id="PTHR33627">
    <property type="entry name" value="TRANSPOSASE"/>
    <property type="match status" value="1"/>
</dbReference>
<comment type="caution">
    <text evidence="2">The sequence shown here is derived from an EMBL/GenBank/DDBJ whole genome shotgun (WGS) entry which is preliminary data.</text>
</comment>
<proteinExistence type="predicted"/>
<keyword evidence="3" id="KW-1185">Reference proteome</keyword>
<sequence length="296" mass="32389">MCSTTEFTVAAAASIDPEAFAAELDEVVGRVAGRFPRVETRATMRQFVIGMTATLPTKNCWTIGEYLGYRDPHVLQHFLSRSSWDDAGAVTDLAGYVRDRLGHDAVTVVLDETGDLKKGVKTVGVQRQYTGTAGRTENSQVAVYLGYRTELGYTLIDRELYLPESWSQNPERRAEAGVPADVEFATKGRLAVAMLERFFAAGGAAAWLTGDEVYGDCPHLREYAEERELAYVVAIGCNRHLTTATGRTARADELVAALSKGRWHAMAAGDGAKGPRLYDWAWITLADDHDASPGHR</sequence>
<dbReference type="InterPro" id="IPR038721">
    <property type="entry name" value="IS701-like_DDE_dom"/>
</dbReference>
<dbReference type="PANTHER" id="PTHR33627:SF1">
    <property type="entry name" value="TRANSPOSASE"/>
    <property type="match status" value="1"/>
</dbReference>
<dbReference type="Pfam" id="PF13546">
    <property type="entry name" value="DDE_5"/>
    <property type="match status" value="1"/>
</dbReference>
<evidence type="ECO:0000313" key="3">
    <source>
        <dbReference type="Proteomes" id="UP000702209"/>
    </source>
</evidence>
<accession>A0ABS0D3V6</accession>
<gene>
    <name evidence="2" type="ORF">IU459_37280</name>
</gene>
<feature type="domain" description="Transposase IS701-like DDE" evidence="1">
    <location>
        <begin position="33"/>
        <end position="243"/>
    </location>
</feature>
<dbReference type="RefSeq" id="WP_195134276.1">
    <property type="nucleotide sequence ID" value="NZ_JADLQX010000168.1"/>
</dbReference>
<evidence type="ECO:0000259" key="1">
    <source>
        <dbReference type="Pfam" id="PF13546"/>
    </source>
</evidence>
<dbReference type="Proteomes" id="UP000702209">
    <property type="component" value="Unassembled WGS sequence"/>
</dbReference>